<name>A0A284RV93_ARMOS</name>
<proteinExistence type="predicted"/>
<evidence type="ECO:0000313" key="1">
    <source>
        <dbReference type="EMBL" id="SJL12660.1"/>
    </source>
</evidence>
<dbReference type="OMA" id="NWIHEVP"/>
<sequence length="222" mass="25373">MDLANFGSVTAFTDKDVAFRRTNNLGYSPSSKDDRDCSEVRDPGSEDCRRCQRYYWTTFEDELVESPSILARLLSKEYCTPEIMKRRYFDSKLLNMLFARAFQQRLPPSIIAIDSVNPGFCISSLRSSLHEVHQEADAKQEDELTELGSRQRVFSAVVEECDFVIGKDVQDEAWDEIMAILDGVDSKVVDVIRQYVKNWIHEVPLRSKCESNISKLGLLAVV</sequence>
<dbReference type="Proteomes" id="UP000219338">
    <property type="component" value="Unassembled WGS sequence"/>
</dbReference>
<protein>
    <submittedName>
        <fullName evidence="1">Uncharacterized protein</fullName>
    </submittedName>
</protein>
<gene>
    <name evidence="1" type="ORF">ARMOST_16090</name>
</gene>
<dbReference type="AlphaFoldDB" id="A0A284RV93"/>
<organism evidence="1 2">
    <name type="scientific">Armillaria ostoyae</name>
    <name type="common">Armillaria root rot fungus</name>
    <dbReference type="NCBI Taxonomy" id="47428"/>
    <lineage>
        <taxon>Eukaryota</taxon>
        <taxon>Fungi</taxon>
        <taxon>Dikarya</taxon>
        <taxon>Basidiomycota</taxon>
        <taxon>Agaricomycotina</taxon>
        <taxon>Agaricomycetes</taxon>
        <taxon>Agaricomycetidae</taxon>
        <taxon>Agaricales</taxon>
        <taxon>Marasmiineae</taxon>
        <taxon>Physalacriaceae</taxon>
        <taxon>Armillaria</taxon>
    </lineage>
</organism>
<evidence type="ECO:0000313" key="2">
    <source>
        <dbReference type="Proteomes" id="UP000219338"/>
    </source>
</evidence>
<keyword evidence="2" id="KW-1185">Reference proteome</keyword>
<accession>A0A284RV93</accession>
<dbReference type="EMBL" id="FUEG01000017">
    <property type="protein sequence ID" value="SJL12660.1"/>
    <property type="molecule type" value="Genomic_DNA"/>
</dbReference>
<dbReference type="OrthoDB" id="542013at2759"/>
<dbReference type="STRING" id="47428.A0A284RV93"/>
<reference evidence="2" key="1">
    <citation type="journal article" date="2017" name="Nat. Ecol. Evol.">
        <title>Genome expansion and lineage-specific genetic innovations in the forest pathogenic fungi Armillaria.</title>
        <authorList>
            <person name="Sipos G."/>
            <person name="Prasanna A.N."/>
            <person name="Walter M.C."/>
            <person name="O'Connor E."/>
            <person name="Balint B."/>
            <person name="Krizsan K."/>
            <person name="Kiss B."/>
            <person name="Hess J."/>
            <person name="Varga T."/>
            <person name="Slot J."/>
            <person name="Riley R."/>
            <person name="Boka B."/>
            <person name="Rigling D."/>
            <person name="Barry K."/>
            <person name="Lee J."/>
            <person name="Mihaltcheva S."/>
            <person name="LaButti K."/>
            <person name="Lipzen A."/>
            <person name="Waldron R."/>
            <person name="Moloney N.M."/>
            <person name="Sperisen C."/>
            <person name="Kredics L."/>
            <person name="Vagvoelgyi C."/>
            <person name="Patrignani A."/>
            <person name="Fitzpatrick D."/>
            <person name="Nagy I."/>
            <person name="Doyle S."/>
            <person name="Anderson J.B."/>
            <person name="Grigoriev I.V."/>
            <person name="Gueldener U."/>
            <person name="Muensterkoetter M."/>
            <person name="Nagy L.G."/>
        </authorList>
    </citation>
    <scope>NUCLEOTIDE SEQUENCE [LARGE SCALE GENOMIC DNA]</scope>
    <source>
        <strain evidence="2">C18/9</strain>
    </source>
</reference>